<evidence type="ECO:0000313" key="1">
    <source>
        <dbReference type="EMBL" id="KAG5636190.1"/>
    </source>
</evidence>
<dbReference type="EMBL" id="JABCKI010005965">
    <property type="protein sequence ID" value="KAG5636190.1"/>
    <property type="molecule type" value="Genomic_DNA"/>
</dbReference>
<protein>
    <submittedName>
        <fullName evidence="1">Uncharacterized protein</fullName>
    </submittedName>
</protein>
<dbReference type="OrthoDB" id="3267419at2759"/>
<proteinExistence type="predicted"/>
<name>A0A9P7FVT6_9AGAR</name>
<gene>
    <name evidence="1" type="ORF">H0H81_008896</name>
</gene>
<evidence type="ECO:0000313" key="2">
    <source>
        <dbReference type="Proteomes" id="UP000717328"/>
    </source>
</evidence>
<accession>A0A9P7FVT6</accession>
<dbReference type="AlphaFoldDB" id="A0A9P7FVT6"/>
<sequence length="179" mass="19448">MLVARQTSGFASDFHNCYTHGVSFVSLGLNNIPVSLVSEPPSDVDAVLSVLIDSMTNTSLLPPSVTIPPLSHGTAIPLAAVLLEYPVAYVPTSLEHPFLSNITLDVYECVLLNVLEQNSSYTLLKFSCPSELAGQHTNMDPEHIIAFLTEKFTGRMNKLLPGASFQILHNIQTLDRVAL</sequence>
<organism evidence="1 2">
    <name type="scientific">Sphagnurus paluster</name>
    <dbReference type="NCBI Taxonomy" id="117069"/>
    <lineage>
        <taxon>Eukaryota</taxon>
        <taxon>Fungi</taxon>
        <taxon>Dikarya</taxon>
        <taxon>Basidiomycota</taxon>
        <taxon>Agaricomycotina</taxon>
        <taxon>Agaricomycetes</taxon>
        <taxon>Agaricomycetidae</taxon>
        <taxon>Agaricales</taxon>
        <taxon>Tricholomatineae</taxon>
        <taxon>Lyophyllaceae</taxon>
        <taxon>Sphagnurus</taxon>
    </lineage>
</organism>
<dbReference type="Proteomes" id="UP000717328">
    <property type="component" value="Unassembled WGS sequence"/>
</dbReference>
<reference evidence="1" key="1">
    <citation type="submission" date="2021-02" db="EMBL/GenBank/DDBJ databases">
        <authorList>
            <person name="Nieuwenhuis M."/>
            <person name="Van De Peppel L.J.J."/>
        </authorList>
    </citation>
    <scope>NUCLEOTIDE SEQUENCE</scope>
    <source>
        <strain evidence="1">D49</strain>
    </source>
</reference>
<comment type="caution">
    <text evidence="1">The sequence shown here is derived from an EMBL/GenBank/DDBJ whole genome shotgun (WGS) entry which is preliminary data.</text>
</comment>
<reference evidence="1" key="2">
    <citation type="submission" date="2021-10" db="EMBL/GenBank/DDBJ databases">
        <title>Phylogenomics reveals ancestral predisposition of the termite-cultivated fungus Termitomyces towards a domesticated lifestyle.</title>
        <authorList>
            <person name="Auxier B."/>
            <person name="Grum-Grzhimaylo A."/>
            <person name="Cardenas M.E."/>
            <person name="Lodge J.D."/>
            <person name="Laessoe T."/>
            <person name="Pedersen O."/>
            <person name="Smith M.E."/>
            <person name="Kuyper T.W."/>
            <person name="Franco-Molano E.A."/>
            <person name="Baroni T.J."/>
            <person name="Aanen D.K."/>
        </authorList>
    </citation>
    <scope>NUCLEOTIDE SEQUENCE</scope>
    <source>
        <strain evidence="1">D49</strain>
    </source>
</reference>
<keyword evidence="2" id="KW-1185">Reference proteome</keyword>